<feature type="region of interest" description="Disordered" evidence="1">
    <location>
        <begin position="280"/>
        <end position="300"/>
    </location>
</feature>
<feature type="compositionally biased region" description="Low complexity" evidence="1">
    <location>
        <begin position="929"/>
        <end position="944"/>
    </location>
</feature>
<feature type="compositionally biased region" description="Basic and acidic residues" evidence="1">
    <location>
        <begin position="684"/>
        <end position="701"/>
    </location>
</feature>
<protein>
    <submittedName>
        <fullName evidence="2">Uncharacterized protein</fullName>
    </submittedName>
</protein>
<evidence type="ECO:0000313" key="3">
    <source>
        <dbReference type="Proteomes" id="UP001549119"/>
    </source>
</evidence>
<feature type="compositionally biased region" description="Low complexity" evidence="1">
    <location>
        <begin position="879"/>
        <end position="898"/>
    </location>
</feature>
<organism evidence="2 3">
    <name type="scientific">Methylobacterium radiotolerans</name>
    <dbReference type="NCBI Taxonomy" id="31998"/>
    <lineage>
        <taxon>Bacteria</taxon>
        <taxon>Pseudomonadati</taxon>
        <taxon>Pseudomonadota</taxon>
        <taxon>Alphaproteobacteria</taxon>
        <taxon>Hyphomicrobiales</taxon>
        <taxon>Methylobacteriaceae</taxon>
        <taxon>Methylobacterium</taxon>
    </lineage>
</organism>
<feature type="compositionally biased region" description="Polar residues" evidence="1">
    <location>
        <begin position="979"/>
        <end position="993"/>
    </location>
</feature>
<comment type="caution">
    <text evidence="2">The sequence shown here is derived from an EMBL/GenBank/DDBJ whole genome shotgun (WGS) entry which is preliminary data.</text>
</comment>
<feature type="compositionally biased region" description="Polar residues" evidence="1">
    <location>
        <begin position="444"/>
        <end position="459"/>
    </location>
</feature>
<feature type="compositionally biased region" description="Low complexity" evidence="1">
    <location>
        <begin position="820"/>
        <end position="840"/>
    </location>
</feature>
<evidence type="ECO:0000256" key="1">
    <source>
        <dbReference type="SAM" id="MobiDB-lite"/>
    </source>
</evidence>
<feature type="compositionally biased region" description="Polar residues" evidence="1">
    <location>
        <begin position="397"/>
        <end position="410"/>
    </location>
</feature>
<dbReference type="RefSeq" id="WP_209651311.1">
    <property type="nucleotide sequence ID" value="NZ_JBEPNV010000002.1"/>
</dbReference>
<feature type="compositionally biased region" description="Gly residues" evidence="1">
    <location>
        <begin position="468"/>
        <end position="478"/>
    </location>
</feature>
<sequence length="1123" mass="110455">MGAVISFFRPAATCRGGWSQQELAEFYRVEAALVRAGLQIGSEQGLSDEADPWFVFCRPDGDAVMHFARIDGSYVIASEVLDSPMRGSDFRALINEIARRYPELLPIPQSAGETKLSVHPAALLAALVAAAALSLSPDDARAADEARSTESASQAPHAGQAHQQGPSEARDTGDAEDRDAHRKQVGIIVFSAMVFAVDALADHPAQGTEAPSDLGAPGGIKAFPEDQGGVSPTAGGALSPVQAGGPHSSGRHEGPTSGASGSVTVEPISVVAARPDAADFGSIGLRDPASATGPARAGTEPAYQPLVHGVEAGAARAAGSSSSPDAGSDGSAVASGDAQAREQPAPSPSATGEAGPQVRSANATTGPGASEAPPAQVNGLNSAAQPESKHALLATGEAQSGNSNNGSRASTFPDERARPEASPDADPSGRGAGAPEREQHGTDSHNATTVAGESPSAGTAQGRVEAAGAGGGQNGDGPGRSAEAPGHREETAAVQREADGRGSAGSADPGQPSGIAQVETSAADPGQAQVGPGRSAEAPGHRTAGSAQSDPSDHETPDSVSPSPAADVAQARANNADPRHGQAGAESGRTAETPGHLESSAPRTRVAHEQGWSTDADPAQPQVSAQARGERADAGHGQAVVGHGTAAGPDTDSAAAQAGPAQNRVSAGEAGHSQAGAEPGRSAEAPRHLRDTTPHAQDTDGHGTGADTVQGQPSANAQVSVADPGHTQAVGPGRSAAAPGHGQDTGPHAQDAGGPVAASNPDPATPSAHAQAQASAADPAHGQAAEPGRSAGAPGHGQDTGPHAQDAGGPVTASNPDPATPSAHAQAQASAADPAHGQAAEPGRSAGAPGHGQDTGPHAQDAGGPVTASNPDPATPSDHAQAQASAAEPAHGQAAEPGRSAEVSGHLQDTEARARDVGSHATATDANRAPPSDDAPAQPSAADSGHAQTDAGPGRGAEASGHPQENGPPPQNVAEPSAATGTDTGIPSSNTAGRTVDAVSGPRHLGDPNDAAHDHAGGAVNVGPQVAPNPPIARQESGISAEMSRDQAPHAEQIAPPRGGGHSSRPTASVDPNGDLVFASDNRPGPSAGPSHAPADSGHHGDVGLIGIADHGVDAHHLDIHSR</sequence>
<feature type="compositionally biased region" description="Low complexity" evidence="1">
    <location>
        <begin position="1084"/>
        <end position="1096"/>
    </location>
</feature>
<proteinExistence type="predicted"/>
<feature type="compositionally biased region" description="Low complexity" evidence="1">
    <location>
        <begin position="314"/>
        <end position="338"/>
    </location>
</feature>
<feature type="region of interest" description="Disordered" evidence="1">
    <location>
        <begin position="206"/>
        <end position="262"/>
    </location>
</feature>
<feature type="compositionally biased region" description="Basic and acidic residues" evidence="1">
    <location>
        <begin position="908"/>
        <end position="918"/>
    </location>
</feature>
<feature type="compositionally biased region" description="Polar residues" evidence="1">
    <location>
        <begin position="707"/>
        <end position="719"/>
    </location>
</feature>
<accession>A0ABV2NT53</accession>
<name>A0ABV2NT53_9HYPH</name>
<reference evidence="2 3" key="1">
    <citation type="submission" date="2024-06" db="EMBL/GenBank/DDBJ databases">
        <title>Genomics of switchgrass bacterial isolates.</title>
        <authorList>
            <person name="Shade A."/>
        </authorList>
    </citation>
    <scope>NUCLEOTIDE SEQUENCE [LARGE SCALE GENOMIC DNA]</scope>
    <source>
        <strain evidence="2 3">PvP084</strain>
    </source>
</reference>
<feature type="compositionally biased region" description="Low complexity" evidence="1">
    <location>
        <begin position="765"/>
        <end position="785"/>
    </location>
</feature>
<feature type="compositionally biased region" description="Low complexity" evidence="1">
    <location>
        <begin position="565"/>
        <end position="576"/>
    </location>
</feature>
<gene>
    <name evidence="2" type="ORF">ABIC20_006946</name>
</gene>
<feature type="compositionally biased region" description="Low complexity" evidence="1">
    <location>
        <begin position="151"/>
        <end position="166"/>
    </location>
</feature>
<feature type="compositionally biased region" description="Basic and acidic residues" evidence="1">
    <location>
        <begin position="168"/>
        <end position="179"/>
    </location>
</feature>
<feature type="compositionally biased region" description="Basic and acidic residues" evidence="1">
    <location>
        <begin position="1004"/>
        <end position="1016"/>
    </location>
</feature>
<dbReference type="Proteomes" id="UP001549119">
    <property type="component" value="Unassembled WGS sequence"/>
</dbReference>
<feature type="region of interest" description="Disordered" evidence="1">
    <location>
        <begin position="140"/>
        <end position="179"/>
    </location>
</feature>
<keyword evidence="3" id="KW-1185">Reference proteome</keyword>
<dbReference type="EMBL" id="JBEPNW010000003">
    <property type="protein sequence ID" value="MET3869568.1"/>
    <property type="molecule type" value="Genomic_DNA"/>
</dbReference>
<feature type="compositionally biased region" description="Basic and acidic residues" evidence="1">
    <location>
        <begin position="485"/>
        <end position="500"/>
    </location>
</feature>
<feature type="region of interest" description="Disordered" evidence="1">
    <location>
        <begin position="314"/>
        <end position="1108"/>
    </location>
</feature>
<evidence type="ECO:0000313" key="2">
    <source>
        <dbReference type="EMBL" id="MET3869568.1"/>
    </source>
</evidence>